<gene>
    <name evidence="2" type="ORF">J9B83_15325</name>
</gene>
<dbReference type="EMBL" id="JAGSSV010000041">
    <property type="protein sequence ID" value="MBR7890268.1"/>
    <property type="molecule type" value="Genomic_DNA"/>
</dbReference>
<name>A0ABS5HFQ6_9GAMM</name>
<dbReference type="Proteomes" id="UP000679722">
    <property type="component" value="Unassembled WGS sequence"/>
</dbReference>
<accession>A0ABS5HFQ6</accession>
<keyword evidence="3" id="KW-1185">Reference proteome</keyword>
<comment type="caution">
    <text evidence="2">The sequence shown here is derived from an EMBL/GenBank/DDBJ whole genome shotgun (WGS) entry which is preliminary data.</text>
</comment>
<reference evidence="2 3" key="1">
    <citation type="submission" date="2021-04" db="EMBL/GenBank/DDBJ databases">
        <authorList>
            <person name="Sun C."/>
        </authorList>
    </citation>
    <scope>NUCLEOTIDE SEQUENCE [LARGE SCALE GENOMIC DNA]</scope>
    <source>
        <strain evidence="2 3">A79</strain>
    </source>
</reference>
<proteinExistence type="predicted"/>
<feature type="transmembrane region" description="Helical" evidence="1">
    <location>
        <begin position="67"/>
        <end position="85"/>
    </location>
</feature>
<organism evidence="2 3">
    <name type="scientific">Marinomonas vulgaris</name>
    <dbReference type="NCBI Taxonomy" id="2823372"/>
    <lineage>
        <taxon>Bacteria</taxon>
        <taxon>Pseudomonadati</taxon>
        <taxon>Pseudomonadota</taxon>
        <taxon>Gammaproteobacteria</taxon>
        <taxon>Oceanospirillales</taxon>
        <taxon>Oceanospirillaceae</taxon>
        <taxon>Marinomonas</taxon>
    </lineage>
</organism>
<sequence>MSKILDMAQDFEQKSKAQASATEQQLKSDFNRFAQSIKEELAASEKNFKKDIRAYSRRMWWVTLKTWFWLFLSVVIVALTLWGIVQYQLYDIQSNYQQIRDQKETIQTLSAQGGNMSISHCGKTKQLCAQVRPELGLFGEDGENYMILKGN</sequence>
<evidence type="ECO:0000313" key="2">
    <source>
        <dbReference type="EMBL" id="MBR7890268.1"/>
    </source>
</evidence>
<reference evidence="3" key="2">
    <citation type="submission" date="2023-07" db="EMBL/GenBank/DDBJ databases">
        <title>Marinomonas vulgaris A79, complete genome.</title>
        <authorList>
            <person name="Ying J.-J."/>
        </authorList>
    </citation>
    <scope>NUCLEOTIDE SEQUENCE [LARGE SCALE GENOMIC DNA]</scope>
    <source>
        <strain evidence="3">A79</strain>
    </source>
</reference>
<dbReference type="Pfam" id="PF04837">
    <property type="entry name" value="MbeB_N"/>
    <property type="match status" value="1"/>
</dbReference>
<dbReference type="RefSeq" id="WP_211537673.1">
    <property type="nucleotide sequence ID" value="NZ_JAGSSV010000041.1"/>
</dbReference>
<keyword evidence="1" id="KW-0472">Membrane</keyword>
<keyword evidence="1" id="KW-1133">Transmembrane helix</keyword>
<dbReference type="InterPro" id="IPR006922">
    <property type="entry name" value="MbeB-like"/>
</dbReference>
<evidence type="ECO:0000256" key="1">
    <source>
        <dbReference type="SAM" id="Phobius"/>
    </source>
</evidence>
<evidence type="ECO:0000313" key="3">
    <source>
        <dbReference type="Proteomes" id="UP000679722"/>
    </source>
</evidence>
<protein>
    <submittedName>
        <fullName evidence="2">MbeB family mobilization protein</fullName>
    </submittedName>
</protein>
<keyword evidence="1" id="KW-0812">Transmembrane</keyword>